<comment type="caution">
    <text evidence="2">The sequence shown here is derived from an EMBL/GenBank/DDBJ whole genome shotgun (WGS) entry which is preliminary data.</text>
</comment>
<dbReference type="GO" id="GO:0004801">
    <property type="term" value="F:transaldolase activity"/>
    <property type="evidence" value="ECO:0007669"/>
    <property type="project" value="TreeGrafter"/>
</dbReference>
<dbReference type="SUPFAM" id="SSF51569">
    <property type="entry name" value="Aldolase"/>
    <property type="match status" value="1"/>
</dbReference>
<dbReference type="EMBL" id="JABFAI010000222">
    <property type="protein sequence ID" value="KAF4950021.1"/>
    <property type="molecule type" value="Genomic_DNA"/>
</dbReference>
<dbReference type="InterPro" id="IPR001585">
    <property type="entry name" value="TAL/FSA"/>
</dbReference>
<name>A0A8H4T2D7_9HYPO</name>
<dbReference type="InterPro" id="IPR013785">
    <property type="entry name" value="Aldolase_TIM"/>
</dbReference>
<evidence type="ECO:0000313" key="3">
    <source>
        <dbReference type="Proteomes" id="UP000604273"/>
    </source>
</evidence>
<sequence>MTSQIESIFLHEIEKTTLELQDQGFLAICSRLAVKLCERNIGLIKGRVLVQTSPSAAYNFQETLDHARLYVSEFEKAGIPKNRDCIKIMATGPGLNAAKILQEEGITTLGTGAFSIAQAVACSQAGCSYISPYYNDIRIHLNPSLWPDVKDPALEHPFSHCIAQMVQAYRNMFASTGKEQPLIKNAGFRSYQEVLASAELGCHSATISQDLLDGLKDLKSGQIPLPDTPKVASLESPYAGNVPIPSPRLAELLTRNLDKEGGWSEKDLAVDFLADGGKLLEQTVNEDPEASRMVKEALDMFIYCEEETKKLIKGTALVSSL</sequence>
<evidence type="ECO:0008006" key="4">
    <source>
        <dbReference type="Google" id="ProtNLM"/>
    </source>
</evidence>
<dbReference type="Proteomes" id="UP000604273">
    <property type="component" value="Unassembled WGS sequence"/>
</dbReference>
<evidence type="ECO:0000256" key="1">
    <source>
        <dbReference type="ARBA" id="ARBA00023270"/>
    </source>
</evidence>
<dbReference type="AlphaFoldDB" id="A0A8H4T2D7"/>
<protein>
    <recommendedName>
        <fullName evidence="4">Transaldolase</fullName>
    </recommendedName>
</protein>
<reference evidence="2" key="1">
    <citation type="journal article" date="2020" name="BMC Genomics">
        <title>Correction to: Identification and distribution of gene clusters required for synthesis of sphingolipid metabolism inhibitors in diverse species of the filamentous fungus Fusarium.</title>
        <authorList>
            <person name="Kim H.S."/>
            <person name="Lohmar J.M."/>
            <person name="Busman M."/>
            <person name="Brown D.W."/>
            <person name="Naumann T.A."/>
            <person name="Divon H.H."/>
            <person name="Lysoe E."/>
            <person name="Uhlig S."/>
            <person name="Proctor R.H."/>
        </authorList>
    </citation>
    <scope>NUCLEOTIDE SEQUENCE</scope>
    <source>
        <strain evidence="2">NRRL 45417</strain>
    </source>
</reference>
<dbReference type="Gene3D" id="3.20.20.70">
    <property type="entry name" value="Aldolase class I"/>
    <property type="match status" value="1"/>
</dbReference>
<dbReference type="Pfam" id="PF00923">
    <property type="entry name" value="TAL_FSA"/>
    <property type="match status" value="1"/>
</dbReference>
<reference evidence="2" key="2">
    <citation type="submission" date="2020-05" db="EMBL/GenBank/DDBJ databases">
        <authorList>
            <person name="Kim H.-S."/>
            <person name="Proctor R.H."/>
            <person name="Brown D.W."/>
        </authorList>
    </citation>
    <scope>NUCLEOTIDE SEQUENCE</scope>
    <source>
        <strain evidence="2">NRRL 45417</strain>
    </source>
</reference>
<evidence type="ECO:0000313" key="2">
    <source>
        <dbReference type="EMBL" id="KAF4950021.1"/>
    </source>
</evidence>
<dbReference type="OrthoDB" id="1711136at2759"/>
<accession>A0A8H4T2D7</accession>
<dbReference type="GO" id="GO:0009052">
    <property type="term" value="P:pentose-phosphate shunt, non-oxidative branch"/>
    <property type="evidence" value="ECO:0007669"/>
    <property type="project" value="TreeGrafter"/>
</dbReference>
<keyword evidence="1" id="KW-0704">Schiff base</keyword>
<keyword evidence="3" id="KW-1185">Reference proteome</keyword>
<gene>
    <name evidence="2" type="ORF">FGADI_8467</name>
</gene>
<proteinExistence type="predicted"/>
<organism evidence="2 3">
    <name type="scientific">Fusarium gaditjirri</name>
    <dbReference type="NCBI Taxonomy" id="282569"/>
    <lineage>
        <taxon>Eukaryota</taxon>
        <taxon>Fungi</taxon>
        <taxon>Dikarya</taxon>
        <taxon>Ascomycota</taxon>
        <taxon>Pezizomycotina</taxon>
        <taxon>Sordariomycetes</taxon>
        <taxon>Hypocreomycetidae</taxon>
        <taxon>Hypocreales</taxon>
        <taxon>Nectriaceae</taxon>
        <taxon>Fusarium</taxon>
        <taxon>Fusarium nisikadoi species complex</taxon>
    </lineage>
</organism>
<dbReference type="GO" id="GO:0005975">
    <property type="term" value="P:carbohydrate metabolic process"/>
    <property type="evidence" value="ECO:0007669"/>
    <property type="project" value="InterPro"/>
</dbReference>
<dbReference type="PANTHER" id="PTHR10683">
    <property type="entry name" value="TRANSALDOLASE"/>
    <property type="match status" value="1"/>
</dbReference>
<dbReference type="PANTHER" id="PTHR10683:SF39">
    <property type="entry name" value="TRANSALDOLASE"/>
    <property type="match status" value="1"/>
</dbReference>